<dbReference type="InterPro" id="IPR052709">
    <property type="entry name" value="Transposase-MT_Hybrid"/>
</dbReference>
<gene>
    <name evidence="1" type="ORF">PARMNEM_LOCUS10260</name>
</gene>
<dbReference type="GO" id="GO:0003690">
    <property type="term" value="F:double-stranded DNA binding"/>
    <property type="evidence" value="ECO:0007669"/>
    <property type="project" value="TreeGrafter"/>
</dbReference>
<dbReference type="InterPro" id="IPR036397">
    <property type="entry name" value="RNaseH_sf"/>
</dbReference>
<dbReference type="GO" id="GO:0042800">
    <property type="term" value="F:histone H3K4 methyltransferase activity"/>
    <property type="evidence" value="ECO:0007669"/>
    <property type="project" value="TreeGrafter"/>
</dbReference>
<dbReference type="GO" id="GO:0000014">
    <property type="term" value="F:single-stranded DNA endodeoxyribonuclease activity"/>
    <property type="evidence" value="ECO:0007669"/>
    <property type="project" value="TreeGrafter"/>
</dbReference>
<evidence type="ECO:0000313" key="2">
    <source>
        <dbReference type="Proteomes" id="UP001314205"/>
    </source>
</evidence>
<dbReference type="GO" id="GO:0044547">
    <property type="term" value="F:DNA topoisomerase binding"/>
    <property type="evidence" value="ECO:0007669"/>
    <property type="project" value="TreeGrafter"/>
</dbReference>
<dbReference type="GO" id="GO:0006303">
    <property type="term" value="P:double-strand break repair via nonhomologous end joining"/>
    <property type="evidence" value="ECO:0007669"/>
    <property type="project" value="TreeGrafter"/>
</dbReference>
<organism evidence="1 2">
    <name type="scientific">Parnassius mnemosyne</name>
    <name type="common">clouded apollo</name>
    <dbReference type="NCBI Taxonomy" id="213953"/>
    <lineage>
        <taxon>Eukaryota</taxon>
        <taxon>Metazoa</taxon>
        <taxon>Ecdysozoa</taxon>
        <taxon>Arthropoda</taxon>
        <taxon>Hexapoda</taxon>
        <taxon>Insecta</taxon>
        <taxon>Pterygota</taxon>
        <taxon>Neoptera</taxon>
        <taxon>Endopterygota</taxon>
        <taxon>Lepidoptera</taxon>
        <taxon>Glossata</taxon>
        <taxon>Ditrysia</taxon>
        <taxon>Papilionoidea</taxon>
        <taxon>Papilionidae</taxon>
        <taxon>Parnassiinae</taxon>
        <taxon>Parnassini</taxon>
        <taxon>Parnassius</taxon>
        <taxon>Driopa</taxon>
    </lineage>
</organism>
<dbReference type="EMBL" id="CAVLGL010000084">
    <property type="protein sequence ID" value="CAK1589814.1"/>
    <property type="molecule type" value="Genomic_DNA"/>
</dbReference>
<dbReference type="AlphaFoldDB" id="A0AAV1L4B1"/>
<dbReference type="PANTHER" id="PTHR46060">
    <property type="entry name" value="MARINER MOS1 TRANSPOSASE-LIKE PROTEIN"/>
    <property type="match status" value="1"/>
</dbReference>
<comment type="caution">
    <text evidence="1">The sequence shown here is derived from an EMBL/GenBank/DDBJ whole genome shotgun (WGS) entry which is preliminary data.</text>
</comment>
<dbReference type="GO" id="GO:0000729">
    <property type="term" value="P:DNA double-strand break processing"/>
    <property type="evidence" value="ECO:0007669"/>
    <property type="project" value="TreeGrafter"/>
</dbReference>
<dbReference type="GO" id="GO:0046975">
    <property type="term" value="F:histone H3K36 methyltransferase activity"/>
    <property type="evidence" value="ECO:0007669"/>
    <property type="project" value="TreeGrafter"/>
</dbReference>
<dbReference type="GO" id="GO:0003697">
    <property type="term" value="F:single-stranded DNA binding"/>
    <property type="evidence" value="ECO:0007669"/>
    <property type="project" value="TreeGrafter"/>
</dbReference>
<evidence type="ECO:0008006" key="3">
    <source>
        <dbReference type="Google" id="ProtNLM"/>
    </source>
</evidence>
<dbReference type="Proteomes" id="UP001314205">
    <property type="component" value="Unassembled WGS sequence"/>
</dbReference>
<dbReference type="GO" id="GO:0044774">
    <property type="term" value="P:mitotic DNA integrity checkpoint signaling"/>
    <property type="evidence" value="ECO:0007669"/>
    <property type="project" value="TreeGrafter"/>
</dbReference>
<proteinExistence type="predicted"/>
<evidence type="ECO:0000313" key="1">
    <source>
        <dbReference type="EMBL" id="CAK1589814.1"/>
    </source>
</evidence>
<dbReference type="PANTHER" id="PTHR46060:SF2">
    <property type="entry name" value="HISTONE-LYSINE N-METHYLTRANSFERASE SETMAR"/>
    <property type="match status" value="1"/>
</dbReference>
<accession>A0AAV1L4B1</accession>
<reference evidence="1 2" key="1">
    <citation type="submission" date="2023-11" db="EMBL/GenBank/DDBJ databases">
        <authorList>
            <person name="Hedman E."/>
            <person name="Englund M."/>
            <person name="Stromberg M."/>
            <person name="Nyberg Akerstrom W."/>
            <person name="Nylinder S."/>
            <person name="Jareborg N."/>
            <person name="Kallberg Y."/>
            <person name="Kronander E."/>
        </authorList>
    </citation>
    <scope>NUCLEOTIDE SEQUENCE [LARGE SCALE GENOMIC DNA]</scope>
</reference>
<dbReference type="GO" id="GO:0035861">
    <property type="term" value="C:site of double-strand break"/>
    <property type="evidence" value="ECO:0007669"/>
    <property type="project" value="TreeGrafter"/>
</dbReference>
<dbReference type="GO" id="GO:0015074">
    <property type="term" value="P:DNA integration"/>
    <property type="evidence" value="ECO:0007669"/>
    <property type="project" value="TreeGrafter"/>
</dbReference>
<dbReference type="GO" id="GO:0000793">
    <property type="term" value="C:condensed chromosome"/>
    <property type="evidence" value="ECO:0007669"/>
    <property type="project" value="TreeGrafter"/>
</dbReference>
<dbReference type="Gene3D" id="3.30.420.10">
    <property type="entry name" value="Ribonuclease H-like superfamily/Ribonuclease H"/>
    <property type="match status" value="1"/>
</dbReference>
<dbReference type="GO" id="GO:0031297">
    <property type="term" value="P:replication fork processing"/>
    <property type="evidence" value="ECO:0007669"/>
    <property type="project" value="TreeGrafter"/>
</dbReference>
<name>A0AAV1L4B1_9NEOP</name>
<sequence>MNRKGVVFHHDNARLYTSLATQRKLKELSWEVLIHPPYSPDLAPSEFYMFRSLQNSLGSVGLTSREDCQNYLSQFLIKNLERGQTSMRLT</sequence>
<dbReference type="GO" id="GO:0005634">
    <property type="term" value="C:nucleus"/>
    <property type="evidence" value="ECO:0007669"/>
    <property type="project" value="TreeGrafter"/>
</dbReference>
<keyword evidence="2" id="KW-1185">Reference proteome</keyword>
<protein>
    <recommendedName>
        <fullName evidence="3">Histone-lysine N-methyltransferase SETMAR</fullName>
    </recommendedName>
</protein>